<dbReference type="EMBL" id="CAFBOC010000003">
    <property type="protein sequence ID" value="CAB4971166.1"/>
    <property type="molecule type" value="Genomic_DNA"/>
</dbReference>
<dbReference type="AlphaFoldDB" id="A0A6J7LRV1"/>
<sequence length="542" mass="58081">MPANFLLIGNSFSVYLVQKGKNLSHKNFRVSRGSVVAAIAAGSLLIASAVTTASAATPSSSRKAADKLVLAALQDPGTLDIVKQNQTALVLWLPGNVYESLVTNLPDGTAGPGVAKSWTISKDQLTYTFNIRDEKFSNGAAVTADDVVYSLTSMQNGPIGSYHGPFTQVSSITAKDSKTVVIKLKKSSRSFFHGMGEMSGVIQPKASEATRATKPIGSGPYVLKEYVPNDHLTFIPNATYWGTAPSLKEVTVKIMTDGNAALAALKAGEIDSFPVITIDLWERIGKQGFDKDFTLQNYPQGGEMLYTLFNSNQAPYNNPKVRHALAKMIDRKAFNVAYGAPVGSSDPTCGYGLQNTSWFAVESASTCFDAYDPARGAAELKAAGFAKTPLDYVSLTDVPDLSLPADLQIAQFVKAGATIKRNAISLAEYSKTIFGGRPQQFGVSIMSDPALFTQFSCTDKSKAGWHTYCSKELTGLLIQADGAKSKAAFDDLMKKAAAVLQKDAYIVPILAKAGVGLWQPALKGWKAPRIFVEQNFSDLSWA</sequence>
<dbReference type="CDD" id="cd00995">
    <property type="entry name" value="PBP2_NikA_DppA_OppA_like"/>
    <property type="match status" value="1"/>
</dbReference>
<gene>
    <name evidence="6" type="ORF">UFOPK3913_00428</name>
</gene>
<dbReference type="SUPFAM" id="SSF53850">
    <property type="entry name" value="Periplasmic binding protein-like II"/>
    <property type="match status" value="1"/>
</dbReference>
<evidence type="ECO:0000256" key="2">
    <source>
        <dbReference type="ARBA" id="ARBA00005695"/>
    </source>
</evidence>
<comment type="subcellular location">
    <subcellularLocation>
        <location evidence="1">Cell envelope</location>
    </subcellularLocation>
</comment>
<proteinExistence type="inferred from homology"/>
<protein>
    <submittedName>
        <fullName evidence="6">Unannotated protein</fullName>
    </submittedName>
</protein>
<dbReference type="GO" id="GO:0043190">
    <property type="term" value="C:ATP-binding cassette (ABC) transporter complex"/>
    <property type="evidence" value="ECO:0007669"/>
    <property type="project" value="InterPro"/>
</dbReference>
<evidence type="ECO:0000256" key="3">
    <source>
        <dbReference type="ARBA" id="ARBA00022448"/>
    </source>
</evidence>
<dbReference type="PANTHER" id="PTHR30290">
    <property type="entry name" value="PERIPLASMIC BINDING COMPONENT OF ABC TRANSPORTER"/>
    <property type="match status" value="1"/>
</dbReference>
<reference evidence="6" key="1">
    <citation type="submission" date="2020-05" db="EMBL/GenBank/DDBJ databases">
        <authorList>
            <person name="Chiriac C."/>
            <person name="Salcher M."/>
            <person name="Ghai R."/>
            <person name="Kavagutti S V."/>
        </authorList>
    </citation>
    <scope>NUCLEOTIDE SEQUENCE</scope>
</reference>
<evidence type="ECO:0000256" key="4">
    <source>
        <dbReference type="ARBA" id="ARBA00022729"/>
    </source>
</evidence>
<dbReference type="Gene3D" id="3.10.105.10">
    <property type="entry name" value="Dipeptide-binding Protein, Domain 3"/>
    <property type="match status" value="1"/>
</dbReference>
<dbReference type="GO" id="GO:0030313">
    <property type="term" value="C:cell envelope"/>
    <property type="evidence" value="ECO:0007669"/>
    <property type="project" value="UniProtKB-SubCell"/>
</dbReference>
<evidence type="ECO:0000313" key="6">
    <source>
        <dbReference type="EMBL" id="CAB4971166.1"/>
    </source>
</evidence>
<dbReference type="GO" id="GO:1904680">
    <property type="term" value="F:peptide transmembrane transporter activity"/>
    <property type="evidence" value="ECO:0007669"/>
    <property type="project" value="TreeGrafter"/>
</dbReference>
<dbReference type="PIRSF" id="PIRSF002741">
    <property type="entry name" value="MppA"/>
    <property type="match status" value="1"/>
</dbReference>
<keyword evidence="3" id="KW-0813">Transport</keyword>
<feature type="domain" description="Solute-binding protein family 5" evidence="5">
    <location>
        <begin position="112"/>
        <end position="414"/>
    </location>
</feature>
<accession>A0A6J7LRV1</accession>
<organism evidence="6">
    <name type="scientific">freshwater metagenome</name>
    <dbReference type="NCBI Taxonomy" id="449393"/>
    <lineage>
        <taxon>unclassified sequences</taxon>
        <taxon>metagenomes</taxon>
        <taxon>ecological metagenomes</taxon>
    </lineage>
</organism>
<dbReference type="PANTHER" id="PTHR30290:SF10">
    <property type="entry name" value="PERIPLASMIC OLIGOPEPTIDE-BINDING PROTEIN-RELATED"/>
    <property type="match status" value="1"/>
</dbReference>
<dbReference type="Pfam" id="PF00496">
    <property type="entry name" value="SBP_bac_5"/>
    <property type="match status" value="1"/>
</dbReference>
<dbReference type="InterPro" id="IPR039424">
    <property type="entry name" value="SBP_5"/>
</dbReference>
<dbReference type="GO" id="GO:0042597">
    <property type="term" value="C:periplasmic space"/>
    <property type="evidence" value="ECO:0007669"/>
    <property type="project" value="UniProtKB-ARBA"/>
</dbReference>
<evidence type="ECO:0000259" key="5">
    <source>
        <dbReference type="Pfam" id="PF00496"/>
    </source>
</evidence>
<dbReference type="InterPro" id="IPR030678">
    <property type="entry name" value="Peptide/Ni-bd"/>
</dbReference>
<evidence type="ECO:0000256" key="1">
    <source>
        <dbReference type="ARBA" id="ARBA00004196"/>
    </source>
</evidence>
<comment type="similarity">
    <text evidence="2">Belongs to the bacterial solute-binding protein 5 family.</text>
</comment>
<dbReference type="Gene3D" id="3.40.190.10">
    <property type="entry name" value="Periplasmic binding protein-like II"/>
    <property type="match status" value="1"/>
</dbReference>
<keyword evidence="4" id="KW-0732">Signal</keyword>
<dbReference type="InterPro" id="IPR000914">
    <property type="entry name" value="SBP_5_dom"/>
</dbReference>
<dbReference type="GO" id="GO:0015833">
    <property type="term" value="P:peptide transport"/>
    <property type="evidence" value="ECO:0007669"/>
    <property type="project" value="TreeGrafter"/>
</dbReference>
<name>A0A6J7LRV1_9ZZZZ</name>